<evidence type="ECO:0000259" key="6">
    <source>
        <dbReference type="PROSITE" id="PS51900"/>
    </source>
</evidence>
<dbReference type="InterPro" id="IPR013762">
    <property type="entry name" value="Integrase-like_cat_sf"/>
</dbReference>
<proteinExistence type="inferred from homology"/>
<gene>
    <name evidence="7" type="ORF">IAA55_10185</name>
</gene>
<reference evidence="7" key="1">
    <citation type="submission" date="2020-10" db="EMBL/GenBank/DDBJ databases">
        <authorList>
            <person name="Gilroy R."/>
        </authorList>
    </citation>
    <scope>NUCLEOTIDE SEQUENCE</scope>
    <source>
        <strain evidence="7">ChiSjej5B23-6657</strain>
    </source>
</reference>
<accession>A0A9D1JBK9</accession>
<dbReference type="Pfam" id="PF00589">
    <property type="entry name" value="Phage_integrase"/>
    <property type="match status" value="1"/>
</dbReference>
<name>A0A9D1JBK9_9FIRM</name>
<dbReference type="Gene3D" id="1.10.443.10">
    <property type="entry name" value="Intergrase catalytic core"/>
    <property type="match status" value="1"/>
</dbReference>
<evidence type="ECO:0000256" key="1">
    <source>
        <dbReference type="ARBA" id="ARBA00008857"/>
    </source>
</evidence>
<dbReference type="PANTHER" id="PTHR30349:SF41">
    <property type="entry name" value="INTEGRASE_RECOMBINASE PROTEIN MJ0367-RELATED"/>
    <property type="match status" value="1"/>
</dbReference>
<dbReference type="EMBL" id="DVHM01000176">
    <property type="protein sequence ID" value="HIR71630.1"/>
    <property type="molecule type" value="Genomic_DNA"/>
</dbReference>
<evidence type="ECO:0000313" key="8">
    <source>
        <dbReference type="Proteomes" id="UP000823912"/>
    </source>
</evidence>
<feature type="domain" description="Core-binding (CB)" evidence="6">
    <location>
        <begin position="64"/>
        <end position="143"/>
    </location>
</feature>
<dbReference type="SUPFAM" id="SSF56349">
    <property type="entry name" value="DNA breaking-rejoining enzymes"/>
    <property type="match status" value="1"/>
</dbReference>
<dbReference type="GO" id="GO:0006310">
    <property type="term" value="P:DNA recombination"/>
    <property type="evidence" value="ECO:0007669"/>
    <property type="project" value="UniProtKB-KW"/>
</dbReference>
<dbReference type="AlphaFoldDB" id="A0A9D1JBK9"/>
<dbReference type="PANTHER" id="PTHR30349">
    <property type="entry name" value="PHAGE INTEGRASE-RELATED"/>
    <property type="match status" value="1"/>
</dbReference>
<sequence>MARTKYTRGKDGYFCTKVWDGTYAGRKKHYITIRSKKSSRDLEEKVADFRRQVQERKAFRHNDISFIAYARSWAEVYKGQKQINTKAMYENVIEKHLTFLPASLRLQDVDRIHLQKLLNHAAEHPRTQQQIYMTFRQILLSAVADHLFPANVAEEIFRTVERPRYTPGEKRPLLPHEKTALFSADLSPMDRAFIFILYGCGLRRGEALALTIFDVKDKQVTVSKAHAFDHGTPVQKPPKSANGYRTVPIPESVFSAIWERVSDVRASGGTYLFCMRDGEPMTASSYAKMWRRILRAMSKVSYQEISGLTAHVLRHNYCTELCYQIPKISIKHIAYLLGDTEKMVLEVYNHIVMEKEDSAGAINAAL</sequence>
<dbReference type="CDD" id="cd01189">
    <property type="entry name" value="INT_ICEBs1_C_like"/>
    <property type="match status" value="1"/>
</dbReference>
<dbReference type="PROSITE" id="PS51900">
    <property type="entry name" value="CB"/>
    <property type="match status" value="1"/>
</dbReference>
<dbReference type="Gene3D" id="1.10.150.130">
    <property type="match status" value="1"/>
</dbReference>
<dbReference type="InterPro" id="IPR002104">
    <property type="entry name" value="Integrase_catalytic"/>
</dbReference>
<organism evidence="7 8">
    <name type="scientific">Candidatus Pullilachnospira gallistercoris</name>
    <dbReference type="NCBI Taxonomy" id="2840911"/>
    <lineage>
        <taxon>Bacteria</taxon>
        <taxon>Bacillati</taxon>
        <taxon>Bacillota</taxon>
        <taxon>Clostridia</taxon>
        <taxon>Lachnospirales</taxon>
        <taxon>Lachnospiraceae</taxon>
        <taxon>Lachnospiraceae incertae sedis</taxon>
        <taxon>Candidatus Pullilachnospira</taxon>
    </lineage>
</organism>
<reference evidence="7" key="2">
    <citation type="journal article" date="2021" name="PeerJ">
        <title>Extensive microbial diversity within the chicken gut microbiome revealed by metagenomics and culture.</title>
        <authorList>
            <person name="Gilroy R."/>
            <person name="Ravi A."/>
            <person name="Getino M."/>
            <person name="Pursley I."/>
            <person name="Horton D.L."/>
            <person name="Alikhan N.F."/>
            <person name="Baker D."/>
            <person name="Gharbi K."/>
            <person name="Hall N."/>
            <person name="Watson M."/>
            <person name="Adriaenssens E.M."/>
            <person name="Foster-Nyarko E."/>
            <person name="Jarju S."/>
            <person name="Secka A."/>
            <person name="Antonio M."/>
            <person name="Oren A."/>
            <person name="Chaudhuri R.R."/>
            <person name="La Ragione R."/>
            <person name="Hildebrand F."/>
            <person name="Pallen M.J."/>
        </authorList>
    </citation>
    <scope>NUCLEOTIDE SEQUENCE</scope>
    <source>
        <strain evidence="7">ChiSjej5B23-6657</strain>
    </source>
</reference>
<dbReference type="InterPro" id="IPR050090">
    <property type="entry name" value="Tyrosine_recombinase_XerCD"/>
</dbReference>
<dbReference type="PROSITE" id="PS51898">
    <property type="entry name" value="TYR_RECOMBINASE"/>
    <property type="match status" value="1"/>
</dbReference>
<dbReference type="InterPro" id="IPR010998">
    <property type="entry name" value="Integrase_recombinase_N"/>
</dbReference>
<dbReference type="InterPro" id="IPR044068">
    <property type="entry name" value="CB"/>
</dbReference>
<dbReference type="GO" id="GO:0003677">
    <property type="term" value="F:DNA binding"/>
    <property type="evidence" value="ECO:0007669"/>
    <property type="project" value="UniProtKB-UniRule"/>
</dbReference>
<keyword evidence="2 4" id="KW-0238">DNA-binding</keyword>
<evidence type="ECO:0000256" key="2">
    <source>
        <dbReference type="ARBA" id="ARBA00023125"/>
    </source>
</evidence>
<evidence type="ECO:0000256" key="3">
    <source>
        <dbReference type="ARBA" id="ARBA00023172"/>
    </source>
</evidence>
<comment type="caution">
    <text evidence="7">The sequence shown here is derived from an EMBL/GenBank/DDBJ whole genome shotgun (WGS) entry which is preliminary data.</text>
</comment>
<keyword evidence="3" id="KW-0233">DNA recombination</keyword>
<feature type="domain" description="Tyr recombinase" evidence="5">
    <location>
        <begin position="168"/>
        <end position="361"/>
    </location>
</feature>
<evidence type="ECO:0000313" key="7">
    <source>
        <dbReference type="EMBL" id="HIR71630.1"/>
    </source>
</evidence>
<protein>
    <submittedName>
        <fullName evidence="7">Site-specific integrase</fullName>
    </submittedName>
</protein>
<evidence type="ECO:0000259" key="5">
    <source>
        <dbReference type="PROSITE" id="PS51898"/>
    </source>
</evidence>
<dbReference type="GO" id="GO:0015074">
    <property type="term" value="P:DNA integration"/>
    <property type="evidence" value="ECO:0007669"/>
    <property type="project" value="InterPro"/>
</dbReference>
<evidence type="ECO:0000256" key="4">
    <source>
        <dbReference type="PROSITE-ProRule" id="PRU01248"/>
    </source>
</evidence>
<dbReference type="InterPro" id="IPR011010">
    <property type="entry name" value="DNA_brk_join_enz"/>
</dbReference>
<dbReference type="Proteomes" id="UP000823912">
    <property type="component" value="Unassembled WGS sequence"/>
</dbReference>
<comment type="similarity">
    <text evidence="1">Belongs to the 'phage' integrase family.</text>
</comment>